<reference evidence="2 3" key="1">
    <citation type="submission" date="2019-03" db="EMBL/GenBank/DDBJ databases">
        <title>First draft genome of Liparis tanakae, snailfish: a comprehensive survey of snailfish specific genes.</title>
        <authorList>
            <person name="Kim W."/>
            <person name="Song I."/>
            <person name="Jeong J.-H."/>
            <person name="Kim D."/>
            <person name="Kim S."/>
            <person name="Ryu S."/>
            <person name="Song J.Y."/>
            <person name="Lee S.K."/>
        </authorList>
    </citation>
    <scope>NUCLEOTIDE SEQUENCE [LARGE SCALE GENOMIC DNA]</scope>
    <source>
        <tissue evidence="2">Muscle</tissue>
    </source>
</reference>
<evidence type="ECO:0000313" key="3">
    <source>
        <dbReference type="Proteomes" id="UP000314294"/>
    </source>
</evidence>
<accession>A0A4Z2JDL0</accession>
<gene>
    <name evidence="2" type="ORF">EYF80_001807</name>
</gene>
<organism evidence="2 3">
    <name type="scientific">Liparis tanakae</name>
    <name type="common">Tanaka's snailfish</name>
    <dbReference type="NCBI Taxonomy" id="230148"/>
    <lineage>
        <taxon>Eukaryota</taxon>
        <taxon>Metazoa</taxon>
        <taxon>Chordata</taxon>
        <taxon>Craniata</taxon>
        <taxon>Vertebrata</taxon>
        <taxon>Euteleostomi</taxon>
        <taxon>Actinopterygii</taxon>
        <taxon>Neopterygii</taxon>
        <taxon>Teleostei</taxon>
        <taxon>Neoteleostei</taxon>
        <taxon>Acanthomorphata</taxon>
        <taxon>Eupercaria</taxon>
        <taxon>Perciformes</taxon>
        <taxon>Cottioidei</taxon>
        <taxon>Cottales</taxon>
        <taxon>Liparidae</taxon>
        <taxon>Liparis</taxon>
    </lineage>
</organism>
<sequence length="111" mass="11771">MLGLLPGGRGAAAGVGEEVGAEIGAAMAGAALGTGEVFNRFNASLFNHLTMLPSSMRRTEADNDDSQCQRPPTEEDENSTMTTHRGSMATERSVGRSADMGAWPRHICQKY</sequence>
<evidence type="ECO:0000313" key="2">
    <source>
        <dbReference type="EMBL" id="TNN87843.1"/>
    </source>
</evidence>
<dbReference type="EMBL" id="SRLO01000008">
    <property type="protein sequence ID" value="TNN87843.1"/>
    <property type="molecule type" value="Genomic_DNA"/>
</dbReference>
<evidence type="ECO:0000256" key="1">
    <source>
        <dbReference type="SAM" id="MobiDB-lite"/>
    </source>
</evidence>
<protein>
    <submittedName>
        <fullName evidence="2">Uncharacterized protein</fullName>
    </submittedName>
</protein>
<comment type="caution">
    <text evidence="2">The sequence shown here is derived from an EMBL/GenBank/DDBJ whole genome shotgun (WGS) entry which is preliminary data.</text>
</comment>
<feature type="region of interest" description="Disordered" evidence="1">
    <location>
        <begin position="54"/>
        <end position="98"/>
    </location>
</feature>
<keyword evidence="3" id="KW-1185">Reference proteome</keyword>
<dbReference type="AlphaFoldDB" id="A0A4Z2JDL0"/>
<dbReference type="Proteomes" id="UP000314294">
    <property type="component" value="Unassembled WGS sequence"/>
</dbReference>
<proteinExistence type="predicted"/>
<name>A0A4Z2JDL0_9TELE</name>